<dbReference type="EMBL" id="JANUXW010000005">
    <property type="protein sequence ID" value="MCS4534079.1"/>
    <property type="molecule type" value="Genomic_DNA"/>
</dbReference>
<dbReference type="Gene3D" id="1.20.120.330">
    <property type="entry name" value="Nucleotidyltransferases domain 2"/>
    <property type="match status" value="1"/>
</dbReference>
<keyword evidence="1" id="KW-0175">Coiled coil</keyword>
<feature type="signal peptide" evidence="2">
    <location>
        <begin position="1"/>
        <end position="18"/>
    </location>
</feature>
<protein>
    <recommendedName>
        <fullName evidence="5">Periplasmic protein</fullName>
    </recommendedName>
</protein>
<evidence type="ECO:0008006" key="5">
    <source>
        <dbReference type="Google" id="ProtNLM"/>
    </source>
</evidence>
<comment type="caution">
    <text evidence="3">The sequence shown here is derived from an EMBL/GenBank/DDBJ whole genome shotgun (WGS) entry which is preliminary data.</text>
</comment>
<organism evidence="3 4">
    <name type="scientific">Neisseria montereyensis</name>
    <dbReference type="NCBI Taxonomy" id="2973938"/>
    <lineage>
        <taxon>Bacteria</taxon>
        <taxon>Pseudomonadati</taxon>
        <taxon>Pseudomonadota</taxon>
        <taxon>Betaproteobacteria</taxon>
        <taxon>Neisseriales</taxon>
        <taxon>Neisseriaceae</taxon>
        <taxon>Neisseria</taxon>
    </lineage>
</organism>
<feature type="coiled-coil region" evidence="1">
    <location>
        <begin position="46"/>
        <end position="87"/>
    </location>
</feature>
<proteinExistence type="predicted"/>
<dbReference type="RefSeq" id="WP_259291870.1">
    <property type="nucleotide sequence ID" value="NZ_JANUXW010000005.1"/>
</dbReference>
<reference evidence="3" key="2">
    <citation type="journal article" date="2023" name="Curr. Microbiol.">
        <title>Neisseria montereyensis sp. nov., Isolated from Oropharynx of California Sea Lion (Zalophus californianus): Genomic, Phylogenetic, and Phenotypic Study.</title>
        <authorList>
            <person name="Volokhov D.V."/>
            <person name="Zagorodnyaya T.A."/>
            <person name="Furtak V.A."/>
            <person name="Nattanmai G."/>
            <person name="Randall L."/>
            <person name="Jose S."/>
            <person name="Gao Y."/>
            <person name="Gulland F.M."/>
            <person name="Eisenberg T."/>
            <person name="Delmonte P."/>
            <person name="Blom J."/>
            <person name="Mitchell K.K."/>
        </authorList>
    </citation>
    <scope>NUCLEOTIDE SEQUENCE</scope>
    <source>
        <strain evidence="3">CSL10203-ORH2</strain>
    </source>
</reference>
<evidence type="ECO:0000256" key="2">
    <source>
        <dbReference type="SAM" id="SignalP"/>
    </source>
</evidence>
<name>A0ABT2FCX8_9NEIS</name>
<gene>
    <name evidence="3" type="ORF">NXS09_07165</name>
</gene>
<keyword evidence="2" id="KW-0732">Signal</keyword>
<evidence type="ECO:0000313" key="4">
    <source>
        <dbReference type="Proteomes" id="UP001166947"/>
    </source>
</evidence>
<dbReference type="Proteomes" id="UP001166947">
    <property type="component" value="Unassembled WGS sequence"/>
</dbReference>
<keyword evidence="4" id="KW-1185">Reference proteome</keyword>
<evidence type="ECO:0000313" key="3">
    <source>
        <dbReference type="EMBL" id="MCS4534079.1"/>
    </source>
</evidence>
<reference evidence="3" key="1">
    <citation type="submission" date="2022-08" db="EMBL/GenBank/DDBJ databases">
        <authorList>
            <person name="Volokhov D.V."/>
            <person name="Furtak V.A."/>
            <person name="Zagorodnyaya T.A."/>
        </authorList>
    </citation>
    <scope>NUCLEOTIDE SEQUENCE</scope>
    <source>
        <strain evidence="3">CSL10203-ORH2</strain>
    </source>
</reference>
<sequence>MKKIMALVLLLSSPFVLADSVTDELYSAQAAYRAALRAQSGTSGRVAALQTDIAAAQARIQQAQADIARMQQELQEETAKKAQADSTLQAAGQRLDAAWQAAHAAGR</sequence>
<accession>A0ABT2FCX8</accession>
<evidence type="ECO:0000256" key="1">
    <source>
        <dbReference type="SAM" id="Coils"/>
    </source>
</evidence>
<feature type="chain" id="PRO_5046035116" description="Periplasmic protein" evidence="2">
    <location>
        <begin position="19"/>
        <end position="107"/>
    </location>
</feature>